<keyword evidence="5" id="KW-1185">Reference proteome</keyword>
<dbReference type="InterPro" id="IPR042185">
    <property type="entry name" value="Serpin_sf_2"/>
</dbReference>
<dbReference type="KEGG" id="lgi:LOTGIDRAFT_195168"/>
<feature type="domain" description="Serpin" evidence="3">
    <location>
        <begin position="13"/>
        <end position="354"/>
    </location>
</feature>
<dbReference type="InterPro" id="IPR023795">
    <property type="entry name" value="Serpin_CS"/>
</dbReference>
<dbReference type="SMART" id="SM00093">
    <property type="entry name" value="SERPIN"/>
    <property type="match status" value="1"/>
</dbReference>
<dbReference type="AlphaFoldDB" id="V3ZZL5"/>
<dbReference type="InterPro" id="IPR000215">
    <property type="entry name" value="Serpin_fam"/>
</dbReference>
<comment type="similarity">
    <text evidence="1 2">Belongs to the serpin family.</text>
</comment>
<dbReference type="CDD" id="cd00172">
    <property type="entry name" value="serpin"/>
    <property type="match status" value="1"/>
</dbReference>
<evidence type="ECO:0000313" key="5">
    <source>
        <dbReference type="Proteomes" id="UP000030746"/>
    </source>
</evidence>
<evidence type="ECO:0000256" key="2">
    <source>
        <dbReference type="RuleBase" id="RU000411"/>
    </source>
</evidence>
<reference evidence="4 5" key="1">
    <citation type="journal article" date="2013" name="Nature">
        <title>Insights into bilaterian evolution from three spiralian genomes.</title>
        <authorList>
            <person name="Simakov O."/>
            <person name="Marletaz F."/>
            <person name="Cho S.J."/>
            <person name="Edsinger-Gonzales E."/>
            <person name="Havlak P."/>
            <person name="Hellsten U."/>
            <person name="Kuo D.H."/>
            <person name="Larsson T."/>
            <person name="Lv J."/>
            <person name="Arendt D."/>
            <person name="Savage R."/>
            <person name="Osoegawa K."/>
            <person name="de Jong P."/>
            <person name="Grimwood J."/>
            <person name="Chapman J.A."/>
            <person name="Shapiro H."/>
            <person name="Aerts A."/>
            <person name="Otillar R.P."/>
            <person name="Terry A.Y."/>
            <person name="Boore J.L."/>
            <person name="Grigoriev I.V."/>
            <person name="Lindberg D.R."/>
            <person name="Seaver E.C."/>
            <person name="Weisblat D.A."/>
            <person name="Putnam N.H."/>
            <person name="Rokhsar D.S."/>
        </authorList>
    </citation>
    <scope>NUCLEOTIDE SEQUENCE [LARGE SCALE GENOMIC DNA]</scope>
</reference>
<gene>
    <name evidence="4" type="ORF">LOTGIDRAFT_195168</name>
</gene>
<dbReference type="PROSITE" id="PS00284">
    <property type="entry name" value="SERPIN"/>
    <property type="match status" value="1"/>
</dbReference>
<dbReference type="FunFam" id="3.30.497.10:FF:000001">
    <property type="entry name" value="Serine protease inhibitor"/>
    <property type="match status" value="1"/>
</dbReference>
<dbReference type="RefSeq" id="XP_009062969.1">
    <property type="nucleotide sequence ID" value="XM_009064721.1"/>
</dbReference>
<proteinExistence type="inferred from homology"/>
<dbReference type="Proteomes" id="UP000030746">
    <property type="component" value="Unassembled WGS sequence"/>
</dbReference>
<dbReference type="GO" id="GO:0005615">
    <property type="term" value="C:extracellular space"/>
    <property type="evidence" value="ECO:0007669"/>
    <property type="project" value="InterPro"/>
</dbReference>
<dbReference type="InterPro" id="IPR036186">
    <property type="entry name" value="Serpin_sf"/>
</dbReference>
<name>V3ZZL5_LOTGI</name>
<dbReference type="GO" id="GO:0004867">
    <property type="term" value="F:serine-type endopeptidase inhibitor activity"/>
    <property type="evidence" value="ECO:0007669"/>
    <property type="project" value="InterPro"/>
</dbReference>
<dbReference type="GeneID" id="20245118"/>
<evidence type="ECO:0000259" key="3">
    <source>
        <dbReference type="SMART" id="SM00093"/>
    </source>
</evidence>
<dbReference type="OMA" id="DSCCKFY"/>
<accession>V3ZZL5</accession>
<evidence type="ECO:0000256" key="1">
    <source>
        <dbReference type="ARBA" id="ARBA00009500"/>
    </source>
</evidence>
<evidence type="ECO:0000313" key="4">
    <source>
        <dbReference type="EMBL" id="ESO86436.1"/>
    </source>
</evidence>
<dbReference type="InterPro" id="IPR023796">
    <property type="entry name" value="Serpin_dom"/>
</dbReference>
<dbReference type="Gene3D" id="3.30.497.10">
    <property type="entry name" value="Antithrombin, subunit I, domain 2"/>
    <property type="match status" value="1"/>
</dbReference>
<dbReference type="EMBL" id="KB203083">
    <property type="protein sequence ID" value="ESO86436.1"/>
    <property type="molecule type" value="Genomic_DNA"/>
</dbReference>
<dbReference type="InterPro" id="IPR042178">
    <property type="entry name" value="Serpin_sf_1"/>
</dbReference>
<dbReference type="CTD" id="20245118"/>
<dbReference type="SUPFAM" id="SSF56574">
    <property type="entry name" value="Serpins"/>
    <property type="match status" value="1"/>
</dbReference>
<dbReference type="HOGENOM" id="CLU_023330_0_2_1"/>
<dbReference type="OrthoDB" id="671595at2759"/>
<protein>
    <recommendedName>
        <fullName evidence="3">Serpin domain-containing protein</fullName>
    </recommendedName>
</protein>
<dbReference type="PANTHER" id="PTHR11461:SF211">
    <property type="entry name" value="GH10112P-RELATED"/>
    <property type="match status" value="1"/>
</dbReference>
<dbReference type="PANTHER" id="PTHR11461">
    <property type="entry name" value="SERINE PROTEASE INHIBITOR, SERPIN"/>
    <property type="match status" value="1"/>
</dbReference>
<sequence length="365" mass="41435">MEDLSKSNMKFGIDLLKTVASSKKNENLFMSPFSIQTVMAMLHVGSRNNSKKEIENVLRFESDEIHASFGKYLEMLHQKDSTYSLSAANKMFIHNKFEFLDSYLDTLKATYKSTAEKCDFGRNPEGEREKINAWVEGETNSKIKDLIPSGVLNGLTAMVLANAIYFKGDWENKFEVSDTVDDQFHVDSSHHALNSEILELPYVKKDLSMFFILPRKVDGVSALTEQLTDEHLVQLMRSVYPTKVDVMIPKFSLESDLDLKTILIDLGIKDTFDMNKADLSGINGNKDLYVSDAFHKAFVEVNEEGTEAAAATAAVIMTRSIQIPRVFKADHPFIFFIHDNRTNMVLFWGQFSKPKGEIKPTRQEL</sequence>
<organism evidence="4 5">
    <name type="scientific">Lottia gigantea</name>
    <name type="common">Giant owl limpet</name>
    <dbReference type="NCBI Taxonomy" id="225164"/>
    <lineage>
        <taxon>Eukaryota</taxon>
        <taxon>Metazoa</taxon>
        <taxon>Spiralia</taxon>
        <taxon>Lophotrochozoa</taxon>
        <taxon>Mollusca</taxon>
        <taxon>Gastropoda</taxon>
        <taxon>Patellogastropoda</taxon>
        <taxon>Lottioidea</taxon>
        <taxon>Lottiidae</taxon>
        <taxon>Lottia</taxon>
    </lineage>
</organism>
<dbReference type="Gene3D" id="2.30.39.10">
    <property type="entry name" value="Alpha-1-antitrypsin, domain 1"/>
    <property type="match status" value="1"/>
</dbReference>
<dbReference type="Pfam" id="PF00079">
    <property type="entry name" value="Serpin"/>
    <property type="match status" value="1"/>
</dbReference>